<organism evidence="8 9">
    <name type="scientific">Erythranthe guttata</name>
    <name type="common">Yellow monkey flower</name>
    <name type="synonym">Mimulus guttatus</name>
    <dbReference type="NCBI Taxonomy" id="4155"/>
    <lineage>
        <taxon>Eukaryota</taxon>
        <taxon>Viridiplantae</taxon>
        <taxon>Streptophyta</taxon>
        <taxon>Embryophyta</taxon>
        <taxon>Tracheophyta</taxon>
        <taxon>Spermatophyta</taxon>
        <taxon>Magnoliopsida</taxon>
        <taxon>eudicotyledons</taxon>
        <taxon>Gunneridae</taxon>
        <taxon>Pentapetalae</taxon>
        <taxon>asterids</taxon>
        <taxon>lamiids</taxon>
        <taxon>Lamiales</taxon>
        <taxon>Phrymaceae</taxon>
        <taxon>Erythranthe</taxon>
    </lineage>
</organism>
<feature type="compositionally biased region" description="Low complexity" evidence="5">
    <location>
        <begin position="356"/>
        <end position="366"/>
    </location>
</feature>
<dbReference type="InterPro" id="IPR001965">
    <property type="entry name" value="Znf_PHD"/>
</dbReference>
<keyword evidence="2 4" id="KW-0863">Zinc-finger</keyword>
<evidence type="ECO:0008006" key="10">
    <source>
        <dbReference type="Google" id="ProtNLM"/>
    </source>
</evidence>
<feature type="compositionally biased region" description="Basic and acidic residues" evidence="5">
    <location>
        <begin position="24"/>
        <end position="61"/>
    </location>
</feature>
<protein>
    <recommendedName>
        <fullName evidence="10">Myb-like domain-containing protein</fullName>
    </recommendedName>
</protein>
<evidence type="ECO:0000313" key="9">
    <source>
        <dbReference type="Proteomes" id="UP000030748"/>
    </source>
</evidence>
<dbReference type="Gene3D" id="3.30.40.10">
    <property type="entry name" value="Zinc/RING finger domain, C3HC4 (zinc finger)"/>
    <property type="match status" value="1"/>
</dbReference>
<feature type="compositionally biased region" description="Basic and acidic residues" evidence="5">
    <location>
        <begin position="136"/>
        <end position="149"/>
    </location>
</feature>
<dbReference type="PROSITE" id="PS50016">
    <property type="entry name" value="ZF_PHD_2"/>
    <property type="match status" value="1"/>
</dbReference>
<keyword evidence="3" id="KW-0862">Zinc</keyword>
<feature type="compositionally biased region" description="Polar residues" evidence="5">
    <location>
        <begin position="123"/>
        <end position="133"/>
    </location>
</feature>
<dbReference type="Gene3D" id="1.10.10.60">
    <property type="entry name" value="Homeodomain-like"/>
    <property type="match status" value="1"/>
</dbReference>
<name>A0A022Q7H1_ERYGU</name>
<feature type="compositionally biased region" description="Polar residues" evidence="5">
    <location>
        <begin position="82"/>
        <end position="94"/>
    </location>
</feature>
<feature type="region of interest" description="Disordered" evidence="5">
    <location>
        <begin position="1"/>
        <end position="61"/>
    </location>
</feature>
<feature type="domain" description="Myb-like" evidence="7">
    <location>
        <begin position="493"/>
        <end position="555"/>
    </location>
</feature>
<dbReference type="STRING" id="4155.A0A022Q7H1"/>
<dbReference type="CDD" id="cd15489">
    <property type="entry name" value="PHD_SF"/>
    <property type="match status" value="1"/>
</dbReference>
<dbReference type="GO" id="GO:0008270">
    <property type="term" value="F:zinc ion binding"/>
    <property type="evidence" value="ECO:0007669"/>
    <property type="project" value="UniProtKB-KW"/>
</dbReference>
<dbReference type="SUPFAM" id="SSF46689">
    <property type="entry name" value="Homeodomain-like"/>
    <property type="match status" value="1"/>
</dbReference>
<dbReference type="Proteomes" id="UP000030748">
    <property type="component" value="Unassembled WGS sequence"/>
</dbReference>
<evidence type="ECO:0000256" key="1">
    <source>
        <dbReference type="ARBA" id="ARBA00022723"/>
    </source>
</evidence>
<sequence>MGLTGPVESNDSAASKGLVGIDEVLPREKQVLHCDTELNNKSDEEQERNRSIEEPKECDKEVFDSVKQTNEVVDGNILPENIMNSANSQEISATTKRRNEEERCSLGEKTHEEVTGQKGPSGDYTNKSTSSSKGHMVNDEVLPREKQARDSGTVAPNDELDGEKRQDRAAEDAEGGGKDLHGSITSDKDMDKLEPNSRENVSTVGEAEQCNDVVPSDSDGFDDEMTDIDTQKKTFLSSQCTHSQDSLATPDSTELNHCEKCKKDGKLLSCSSCSVMIHESCLGSDQIYDPKGIFYCPFCTSSRAISVYVEVKKKASSARKDLGNFICSITRQESNTQSRGLGKGKENHLEQEDGLPSELPSSHSPPFGGKNVDSTNKVAVELNVVTRQNSKSPRVDGHNQIVALAVRKSRISCHISETAGRSERHGGGTRSENGGVLRAQEKDLPGRSRRSQISLSADMDEISEESDENSGTSKYFIRVRKPNRKSSYPAIPRVRRKRLPWTKEEENALKKWMRELYDPEEDKSLPYKKILEAGAGVFDPSRTTTDLKDKWRNICKANANSD</sequence>
<feature type="region of interest" description="Disordered" evidence="5">
    <location>
        <begin position="336"/>
        <end position="373"/>
    </location>
</feature>
<dbReference type="eggNOG" id="ENOG502QVQV">
    <property type="taxonomic scope" value="Eukaryota"/>
</dbReference>
<evidence type="ECO:0000256" key="4">
    <source>
        <dbReference type="PROSITE-ProRule" id="PRU00146"/>
    </source>
</evidence>
<dbReference type="SMART" id="SM00249">
    <property type="entry name" value="PHD"/>
    <property type="match status" value="1"/>
</dbReference>
<dbReference type="InterPro" id="IPR019787">
    <property type="entry name" value="Znf_PHD-finger"/>
</dbReference>
<evidence type="ECO:0000256" key="3">
    <source>
        <dbReference type="ARBA" id="ARBA00022833"/>
    </source>
</evidence>
<evidence type="ECO:0000256" key="5">
    <source>
        <dbReference type="SAM" id="MobiDB-lite"/>
    </source>
</evidence>
<keyword evidence="1" id="KW-0479">Metal-binding</keyword>
<evidence type="ECO:0000259" key="6">
    <source>
        <dbReference type="PROSITE" id="PS50016"/>
    </source>
</evidence>
<accession>A0A022Q7H1</accession>
<feature type="region of interest" description="Disordered" evidence="5">
    <location>
        <begin position="415"/>
        <end position="473"/>
    </location>
</feature>
<dbReference type="PROSITE" id="PS50090">
    <property type="entry name" value="MYB_LIKE"/>
    <property type="match status" value="1"/>
</dbReference>
<dbReference type="EMBL" id="KI632161">
    <property type="protein sequence ID" value="EYU23569.1"/>
    <property type="molecule type" value="Genomic_DNA"/>
</dbReference>
<feature type="region of interest" description="Disordered" evidence="5">
    <location>
        <begin position="74"/>
        <end position="222"/>
    </location>
</feature>
<feature type="compositionally biased region" description="Acidic residues" evidence="5">
    <location>
        <begin position="458"/>
        <end position="468"/>
    </location>
</feature>
<gene>
    <name evidence="8" type="ORF">MIMGU_mgv1a003817mg</name>
</gene>
<feature type="compositionally biased region" description="Basic and acidic residues" evidence="5">
    <location>
        <begin position="97"/>
        <end position="115"/>
    </location>
</feature>
<dbReference type="PANTHER" id="PTHR47863">
    <property type="entry name" value="RING/FYVE/PHD ZINC FINGER SUPERFAMILY PROTEIN"/>
    <property type="match status" value="1"/>
</dbReference>
<dbReference type="SUPFAM" id="SSF57903">
    <property type="entry name" value="FYVE/PHD zinc finger"/>
    <property type="match status" value="1"/>
</dbReference>
<keyword evidence="9" id="KW-1185">Reference proteome</keyword>
<dbReference type="InterPro" id="IPR009057">
    <property type="entry name" value="Homeodomain-like_sf"/>
</dbReference>
<evidence type="ECO:0000313" key="8">
    <source>
        <dbReference type="EMBL" id="EYU23569.1"/>
    </source>
</evidence>
<dbReference type="InterPro" id="IPR011011">
    <property type="entry name" value="Znf_FYVE_PHD"/>
</dbReference>
<evidence type="ECO:0000256" key="2">
    <source>
        <dbReference type="ARBA" id="ARBA00022771"/>
    </source>
</evidence>
<dbReference type="InterPro" id="IPR001005">
    <property type="entry name" value="SANT/Myb"/>
</dbReference>
<evidence type="ECO:0000259" key="7">
    <source>
        <dbReference type="PROSITE" id="PS50090"/>
    </source>
</evidence>
<dbReference type="AlphaFoldDB" id="A0A022Q7H1"/>
<dbReference type="CDD" id="cd11660">
    <property type="entry name" value="SANT_TRF"/>
    <property type="match status" value="1"/>
</dbReference>
<dbReference type="PANTHER" id="PTHR47863:SF4">
    <property type="entry name" value="RING_FYVE_PHD ZINC FINGER SUPERFAMILY PROTEIN"/>
    <property type="match status" value="1"/>
</dbReference>
<proteinExistence type="predicted"/>
<dbReference type="InterPro" id="IPR013083">
    <property type="entry name" value="Znf_RING/FYVE/PHD"/>
</dbReference>
<feature type="domain" description="PHD-type" evidence="6">
    <location>
        <begin position="255"/>
        <end position="302"/>
    </location>
</feature>
<reference evidence="8 9" key="1">
    <citation type="journal article" date="2013" name="Proc. Natl. Acad. Sci. U.S.A.">
        <title>Fine-scale variation in meiotic recombination in Mimulus inferred from population shotgun sequencing.</title>
        <authorList>
            <person name="Hellsten U."/>
            <person name="Wright K.M."/>
            <person name="Jenkins J."/>
            <person name="Shu S."/>
            <person name="Yuan Y."/>
            <person name="Wessler S.R."/>
            <person name="Schmutz J."/>
            <person name="Willis J.H."/>
            <person name="Rokhsar D.S."/>
        </authorList>
    </citation>
    <scope>NUCLEOTIDE SEQUENCE [LARGE SCALE GENOMIC DNA]</scope>
    <source>
        <strain evidence="9">cv. DUN x IM62</strain>
    </source>
</reference>
<feature type="compositionally biased region" description="Basic and acidic residues" evidence="5">
    <location>
        <begin position="162"/>
        <end position="197"/>
    </location>
</feature>